<dbReference type="EMBL" id="QXGA01000530">
    <property type="protein sequence ID" value="KAE9144583.1"/>
    <property type="molecule type" value="Genomic_DNA"/>
</dbReference>
<proteinExistence type="predicted"/>
<evidence type="ECO:0000313" key="11">
    <source>
        <dbReference type="Proteomes" id="UP000488956"/>
    </source>
</evidence>
<dbReference type="Proteomes" id="UP000486351">
    <property type="component" value="Unassembled WGS sequence"/>
</dbReference>
<comment type="caution">
    <text evidence="4">The sequence shown here is derived from an EMBL/GenBank/DDBJ whole genome shotgun (WGS) entry which is preliminary data.</text>
</comment>
<evidence type="ECO:0000313" key="8">
    <source>
        <dbReference type="Proteomes" id="UP000437068"/>
    </source>
</evidence>
<evidence type="ECO:0000313" key="3">
    <source>
        <dbReference type="EMBL" id="KAE9082458.1"/>
    </source>
</evidence>
<gene>
    <name evidence="6" type="ORF">PF001_g10574</name>
    <name evidence="4" type="ORF">PF006_g10492</name>
    <name evidence="5" type="ORF">PF008_g25053</name>
    <name evidence="2" type="ORF">PF009_g12482</name>
    <name evidence="3" type="ORF">PF010_g21576</name>
</gene>
<dbReference type="Proteomes" id="UP000437068">
    <property type="component" value="Unassembled WGS sequence"/>
</dbReference>
<evidence type="ECO:0000313" key="6">
    <source>
        <dbReference type="EMBL" id="KAE9309661.1"/>
    </source>
</evidence>
<feature type="region of interest" description="Disordered" evidence="1">
    <location>
        <begin position="1"/>
        <end position="20"/>
    </location>
</feature>
<accession>A0A6A3UC93</accession>
<name>A0A6A3UC93_9STRA</name>
<evidence type="ECO:0000256" key="1">
    <source>
        <dbReference type="SAM" id="MobiDB-lite"/>
    </source>
</evidence>
<evidence type="ECO:0000313" key="4">
    <source>
        <dbReference type="EMBL" id="KAE9144583.1"/>
    </source>
</evidence>
<evidence type="ECO:0000313" key="7">
    <source>
        <dbReference type="Proteomes" id="UP000429523"/>
    </source>
</evidence>
<dbReference type="AlphaFoldDB" id="A0A6A3UC93"/>
<evidence type="ECO:0000313" key="10">
    <source>
        <dbReference type="Proteomes" id="UP000486351"/>
    </source>
</evidence>
<dbReference type="EMBL" id="QXFX01001962">
    <property type="protein sequence ID" value="KAE9082458.1"/>
    <property type="molecule type" value="Genomic_DNA"/>
</dbReference>
<dbReference type="Proteomes" id="UP000440732">
    <property type="component" value="Unassembled WGS sequence"/>
</dbReference>
<evidence type="ECO:0000313" key="9">
    <source>
        <dbReference type="Proteomes" id="UP000440732"/>
    </source>
</evidence>
<dbReference type="Proteomes" id="UP000488956">
    <property type="component" value="Unassembled WGS sequence"/>
</dbReference>
<protein>
    <submittedName>
        <fullName evidence="4">Uncharacterized protein</fullName>
    </submittedName>
</protein>
<dbReference type="EMBL" id="QXFY01002779">
    <property type="protein sequence ID" value="KAE9292480.1"/>
    <property type="molecule type" value="Genomic_DNA"/>
</dbReference>
<dbReference type="EMBL" id="QXGF01000623">
    <property type="protein sequence ID" value="KAE8937613.1"/>
    <property type="molecule type" value="Genomic_DNA"/>
</dbReference>
<dbReference type="Proteomes" id="UP000429523">
    <property type="component" value="Unassembled WGS sequence"/>
</dbReference>
<sequence length="58" mass="6264">MWMGGKAAKHCPGAKEAEGLPPEDLATLLSKDQVRYVRVLESASDPAGDRRGRLLLDS</sequence>
<organism evidence="4 9">
    <name type="scientific">Phytophthora fragariae</name>
    <dbReference type="NCBI Taxonomy" id="53985"/>
    <lineage>
        <taxon>Eukaryota</taxon>
        <taxon>Sar</taxon>
        <taxon>Stramenopiles</taxon>
        <taxon>Oomycota</taxon>
        <taxon>Peronosporomycetes</taxon>
        <taxon>Peronosporales</taxon>
        <taxon>Peronosporaceae</taxon>
        <taxon>Phytophthora</taxon>
    </lineage>
</organism>
<dbReference type="EMBL" id="QXGE01000537">
    <property type="protein sequence ID" value="KAE9309661.1"/>
    <property type="molecule type" value="Genomic_DNA"/>
</dbReference>
<evidence type="ECO:0000313" key="2">
    <source>
        <dbReference type="EMBL" id="KAE8937613.1"/>
    </source>
</evidence>
<reference evidence="7 8" key="1">
    <citation type="submission" date="2018-08" db="EMBL/GenBank/DDBJ databases">
        <title>Genomic investigation of the strawberry pathogen Phytophthora fragariae indicates pathogenicity is determined by transcriptional variation in three key races.</title>
        <authorList>
            <person name="Adams T.M."/>
            <person name="Armitage A.D."/>
            <person name="Sobczyk M.K."/>
            <person name="Bates H.J."/>
            <person name="Dunwell J.M."/>
            <person name="Nellist C.F."/>
            <person name="Harrison R.J."/>
        </authorList>
    </citation>
    <scope>NUCLEOTIDE SEQUENCE [LARGE SCALE GENOMIC DNA]</scope>
    <source>
        <strain evidence="6 8">A4</strain>
        <strain evidence="4 9">NOV-5</strain>
        <strain evidence="5 10">NOV-77</strain>
        <strain evidence="2 7">NOV-9</strain>
        <strain evidence="3 11">ONT-3</strain>
    </source>
</reference>
<evidence type="ECO:0000313" key="5">
    <source>
        <dbReference type="EMBL" id="KAE9292480.1"/>
    </source>
</evidence>